<dbReference type="EMBL" id="FWEW01000443">
    <property type="protein sequence ID" value="SLM34935.1"/>
    <property type="molecule type" value="Genomic_DNA"/>
</dbReference>
<accession>A0A1W5CW39</accession>
<evidence type="ECO:0000256" key="1">
    <source>
        <dbReference type="SAM" id="MobiDB-lite"/>
    </source>
</evidence>
<feature type="transmembrane region" description="Helical" evidence="2">
    <location>
        <begin position="218"/>
        <end position="242"/>
    </location>
</feature>
<keyword evidence="2" id="KW-0472">Membrane</keyword>
<evidence type="ECO:0000313" key="4">
    <source>
        <dbReference type="Proteomes" id="UP000192927"/>
    </source>
</evidence>
<keyword evidence="2" id="KW-0812">Transmembrane</keyword>
<sequence length="507" mass="56825">MLSFYHPQPQHSNSFVDVEENGTITRATADHNVASADIYELEPLNSPVPFTHVSTSDNLLAPDSETPSSQHEERENLSSKAGGHLPTRSFDTSKLRHNKLQAWLVSIAALLLVAGPTLAFAFSLFYGTDGPDELSGTLVKWASFCDYADISLSQITLLDWFFRIDIVIGKMPFGLAKFIDVAFDIVVGRGGQAVLSYITYRVIGASVNYIMESDPVTYELFACSSMASITTFSFGPLLKFVFRRPRSTCKIKHRILMVWLALSVLWVGFYPTMLSAMTGYTAFTYTGVLLENANQTMDFHDFLNSNITFALWNASMSDAVPIPTFNTFSASGPNVSLWQELWVHWDESAVSSYQNQTYVTCLAVGDFSYPISYTNYFQNVLCINRYSWGISIALAIITVILNGLWTIGTYGVWMHMVRKSEFHRKRRQVGKYKAAIDIAEAISNELGQHACGYSEEEIEAELKKRLPIRYHVREDEENGYAHIGLSSDDPKGKRVKLEFGKLYGGSK</sequence>
<feature type="transmembrane region" description="Helical" evidence="2">
    <location>
        <begin position="254"/>
        <end position="273"/>
    </location>
</feature>
<reference evidence="4" key="1">
    <citation type="submission" date="2017-03" db="EMBL/GenBank/DDBJ databases">
        <authorList>
            <person name="Sharma R."/>
            <person name="Thines M."/>
        </authorList>
    </citation>
    <scope>NUCLEOTIDE SEQUENCE [LARGE SCALE GENOMIC DNA]</scope>
</reference>
<name>A0A1W5CW39_9LECA</name>
<proteinExistence type="predicted"/>
<dbReference type="AlphaFoldDB" id="A0A1W5CW39"/>
<evidence type="ECO:0000256" key="2">
    <source>
        <dbReference type="SAM" id="Phobius"/>
    </source>
</evidence>
<keyword evidence="2" id="KW-1133">Transmembrane helix</keyword>
<feature type="transmembrane region" description="Helical" evidence="2">
    <location>
        <begin position="102"/>
        <end position="126"/>
    </location>
</feature>
<keyword evidence="4" id="KW-1185">Reference proteome</keyword>
<dbReference type="Proteomes" id="UP000192927">
    <property type="component" value="Unassembled WGS sequence"/>
</dbReference>
<organism evidence="3 4">
    <name type="scientific">Lasallia pustulata</name>
    <dbReference type="NCBI Taxonomy" id="136370"/>
    <lineage>
        <taxon>Eukaryota</taxon>
        <taxon>Fungi</taxon>
        <taxon>Dikarya</taxon>
        <taxon>Ascomycota</taxon>
        <taxon>Pezizomycotina</taxon>
        <taxon>Lecanoromycetes</taxon>
        <taxon>OSLEUM clade</taxon>
        <taxon>Umbilicariomycetidae</taxon>
        <taxon>Umbilicariales</taxon>
        <taxon>Umbilicariaceae</taxon>
        <taxon>Lasallia</taxon>
    </lineage>
</organism>
<feature type="region of interest" description="Disordered" evidence="1">
    <location>
        <begin position="55"/>
        <end position="86"/>
    </location>
</feature>
<feature type="transmembrane region" description="Helical" evidence="2">
    <location>
        <begin position="386"/>
        <end position="417"/>
    </location>
</feature>
<evidence type="ECO:0000313" key="3">
    <source>
        <dbReference type="EMBL" id="SLM34935.1"/>
    </source>
</evidence>
<protein>
    <submittedName>
        <fullName evidence="3">Uncharacterized protein</fullName>
    </submittedName>
</protein>